<sequence length="365" mass="39164">MSVFSHSEFDEHQQVAFFNHRASGLKAIIAVHNTNLGPALGGCRMWPYASDDEALTDVLRLSRGMTYKSALANLQLGGGKAVIIGDPVRDKTDALLHAMGDFIQGLGGRYITAEDSGTSVADMLKIGEKTHFVSGVDKVSAHGGDPSPSTAHGVFVSLREAVYHKLGRTDLKGVKVAIQGLGNVGYRLAEQLRDAGAELFVTDIIQANVDRAVRELNATAVKGDNIFSLDVDVFAPCALGAAINDQTIAQLKASIVAGAANNQLATVEHGYQLHQRGILYAPDYVVNAGGIVDVYCQRKMLQKNYDVENYAADLDAKVEGIGATLREIFVRSDSENIPTFVIADQVAEERFTSAKSIYQPESVLA</sequence>
<evidence type="ECO:0000256" key="4">
    <source>
        <dbReference type="ARBA" id="ARBA00023027"/>
    </source>
</evidence>
<dbReference type="SUPFAM" id="SSF53223">
    <property type="entry name" value="Aminoacid dehydrogenase-like, N-terminal domain"/>
    <property type="match status" value="1"/>
</dbReference>
<organism evidence="7 8">
    <name type="scientific">SAR92 clade bacterium H455</name>
    <dbReference type="NCBI Taxonomy" id="2974818"/>
    <lineage>
        <taxon>Bacteria</taxon>
        <taxon>Pseudomonadati</taxon>
        <taxon>Pseudomonadota</taxon>
        <taxon>Gammaproteobacteria</taxon>
        <taxon>Cellvibrionales</taxon>
        <taxon>Porticoccaceae</taxon>
        <taxon>SAR92 clade</taxon>
    </lineage>
</organism>
<dbReference type="Pfam" id="PF00208">
    <property type="entry name" value="ELFV_dehydrog"/>
    <property type="match status" value="2"/>
</dbReference>
<dbReference type="Pfam" id="PF02812">
    <property type="entry name" value="ELFV_dehydrog_N"/>
    <property type="match status" value="1"/>
</dbReference>
<comment type="function">
    <text evidence="1">Catalyzes the reversible oxidative deamination of glutamate to alpha-ketoglutarate and ammonia.</text>
</comment>
<evidence type="ECO:0000256" key="3">
    <source>
        <dbReference type="ARBA" id="ARBA00023002"/>
    </source>
</evidence>
<dbReference type="Proteomes" id="UP001059934">
    <property type="component" value="Chromosome"/>
</dbReference>
<evidence type="ECO:0000256" key="2">
    <source>
        <dbReference type="ARBA" id="ARBA00006382"/>
    </source>
</evidence>
<keyword evidence="4" id="KW-0520">NAD</keyword>
<feature type="domain" description="Glutamate/phenylalanine/leucine/valine/L-tryptophan dehydrogenase C-terminal" evidence="6">
    <location>
        <begin position="144"/>
        <end position="359"/>
    </location>
</feature>
<dbReference type="PRINTS" id="PR00082">
    <property type="entry name" value="GLFDHDRGNASE"/>
</dbReference>
<protein>
    <submittedName>
        <fullName evidence="7">Amino acid dehydrogenase</fullName>
    </submittedName>
</protein>
<evidence type="ECO:0000256" key="5">
    <source>
        <dbReference type="RuleBase" id="RU004417"/>
    </source>
</evidence>
<dbReference type="InterPro" id="IPR016211">
    <property type="entry name" value="Glu/Phe/Leu/Val/Trp_DH_bac/arc"/>
</dbReference>
<dbReference type="InterPro" id="IPR006095">
    <property type="entry name" value="Glu/Leu/Phe/Val/Trp_DH"/>
</dbReference>
<gene>
    <name evidence="7" type="ORF">NYF23_05500</name>
</gene>
<proteinExistence type="inferred from homology"/>
<dbReference type="InterPro" id="IPR006096">
    <property type="entry name" value="Glu/Leu/Phe/Val/Trp_DH_C"/>
</dbReference>
<dbReference type="InterPro" id="IPR033524">
    <property type="entry name" value="Glu/Leu/Phe/Val_DH_AS"/>
</dbReference>
<keyword evidence="8" id="KW-1185">Reference proteome</keyword>
<dbReference type="PANTHER" id="PTHR42722:SF1">
    <property type="entry name" value="VALINE DEHYDROGENASE"/>
    <property type="match status" value="1"/>
</dbReference>
<name>A0ABY5TQS7_9GAMM</name>
<dbReference type="PROSITE" id="PS00074">
    <property type="entry name" value="GLFV_DEHYDROGENASE"/>
    <property type="match status" value="1"/>
</dbReference>
<dbReference type="SUPFAM" id="SSF51735">
    <property type="entry name" value="NAD(P)-binding Rossmann-fold domains"/>
    <property type="match status" value="1"/>
</dbReference>
<dbReference type="CDD" id="cd01075">
    <property type="entry name" value="NAD_bind_Leu_Phe_Val_DH"/>
    <property type="match status" value="1"/>
</dbReference>
<dbReference type="Gene3D" id="3.40.50.10860">
    <property type="entry name" value="Leucine Dehydrogenase, chain A, domain 1"/>
    <property type="match status" value="1"/>
</dbReference>
<dbReference type="InterPro" id="IPR006097">
    <property type="entry name" value="Glu/Leu/Phe/Val/Trp_DH_dimer"/>
</dbReference>
<comment type="similarity">
    <text evidence="2 5">Belongs to the Glu/Leu/Phe/Val dehydrogenases family.</text>
</comment>
<evidence type="ECO:0000259" key="6">
    <source>
        <dbReference type="SMART" id="SM00839"/>
    </source>
</evidence>
<evidence type="ECO:0000313" key="7">
    <source>
        <dbReference type="EMBL" id="UVW36065.1"/>
    </source>
</evidence>
<dbReference type="SMART" id="SM00839">
    <property type="entry name" value="ELFV_dehydrog"/>
    <property type="match status" value="1"/>
</dbReference>
<dbReference type="Gene3D" id="3.40.50.720">
    <property type="entry name" value="NAD(P)-binding Rossmann-like Domain"/>
    <property type="match status" value="1"/>
</dbReference>
<dbReference type="PANTHER" id="PTHR42722">
    <property type="entry name" value="LEUCINE DEHYDROGENASE"/>
    <property type="match status" value="1"/>
</dbReference>
<evidence type="ECO:0000256" key="1">
    <source>
        <dbReference type="ARBA" id="ARBA00003868"/>
    </source>
</evidence>
<reference evidence="7" key="1">
    <citation type="submission" date="2022-08" db="EMBL/GenBank/DDBJ databases">
        <title>Catabolic pathway analysis in culturable SAR92 clade bacteria reveals their overlooked roles in DMSP degradation in coastal seas.</title>
        <authorList>
            <person name="He X."/>
            <person name="Zhang X."/>
            <person name="Zhang Y."/>
        </authorList>
    </citation>
    <scope>NUCLEOTIDE SEQUENCE</scope>
    <source>
        <strain evidence="7">H455</strain>
    </source>
</reference>
<dbReference type="EMBL" id="CP103416">
    <property type="protein sequence ID" value="UVW36065.1"/>
    <property type="molecule type" value="Genomic_DNA"/>
</dbReference>
<dbReference type="InterPro" id="IPR036291">
    <property type="entry name" value="NAD(P)-bd_dom_sf"/>
</dbReference>
<keyword evidence="3 5" id="KW-0560">Oxidoreductase</keyword>
<accession>A0ABY5TQS7</accession>
<dbReference type="InterPro" id="IPR046346">
    <property type="entry name" value="Aminoacid_DH-like_N_sf"/>
</dbReference>
<evidence type="ECO:0000313" key="8">
    <source>
        <dbReference type="Proteomes" id="UP001059934"/>
    </source>
</evidence>
<dbReference type="PIRSF" id="PIRSF000188">
    <property type="entry name" value="Phe_leu_dh"/>
    <property type="match status" value="1"/>
</dbReference>